<reference evidence="1" key="1">
    <citation type="journal article" date="2014" name="Int. J. Syst. Evol. Microbiol.">
        <title>Complete genome sequence of Corynebacterium casei LMG S-19264T (=DSM 44701T), isolated from a smear-ripened cheese.</title>
        <authorList>
            <consortium name="US DOE Joint Genome Institute (JGI-PGF)"/>
            <person name="Walter F."/>
            <person name="Albersmeier A."/>
            <person name="Kalinowski J."/>
            <person name="Ruckert C."/>
        </authorList>
    </citation>
    <scope>NUCLEOTIDE SEQUENCE</scope>
    <source>
        <strain evidence="1">KCTC 32437</strain>
    </source>
</reference>
<proteinExistence type="predicted"/>
<keyword evidence="2" id="KW-1185">Reference proteome</keyword>
<name>A0A918RVX0_9HYPH</name>
<comment type="caution">
    <text evidence="1">The sequence shown here is derived from an EMBL/GenBank/DDBJ whole genome shotgun (WGS) entry which is preliminary data.</text>
</comment>
<evidence type="ECO:0000313" key="2">
    <source>
        <dbReference type="Proteomes" id="UP000646579"/>
    </source>
</evidence>
<dbReference type="AlphaFoldDB" id="A0A918RVX0"/>
<evidence type="ECO:0000313" key="1">
    <source>
        <dbReference type="EMBL" id="GHA14526.1"/>
    </source>
</evidence>
<sequence length="444" mass="49136">MKSFTARSFETVGPELSADMRAAVADDPLALFTDFQWYLHQGRDTVFFTAFAGRTFSKEDTATLVADMVARAPQLSHGFKGATPGRPLTAEQINAITSVETIDDLEGYPDKWIGNSRDLFDAENLPLFRVMVANRREGADADGRAAVIQVRSAHCLLEGSDSALLTRSQSAGHGVLSDPNAKVAIGDKAGGMVRAGIAAFIHMFFAYALSPKDKPIHAKTLAFSRRRLRDLAGRLGVRQRSLYFALVSMALNGEGPEKAMSNKAIRAAYTMVGGKRNEADDDFFRVRALQAMFPVHDDFMYYVKEVDRVVGKIEERDVSAFQMRILAMFGMHRRLNKRFPWLHGERFWRFSGATHLVLTLVPPHRLHGPMTRGMMEPIYCGAYHPATNICTFCPGREYVTFNFTMEQRHIDNVDKISALLERIEAMVGEGGEASAGSAELAAAG</sequence>
<accession>A0A918RVX0</accession>
<dbReference type="EMBL" id="BMZE01000001">
    <property type="protein sequence ID" value="GHA14526.1"/>
    <property type="molecule type" value="Genomic_DNA"/>
</dbReference>
<organism evidence="1 2">
    <name type="scientific">Devosia pacifica</name>
    <dbReference type="NCBI Taxonomy" id="1335967"/>
    <lineage>
        <taxon>Bacteria</taxon>
        <taxon>Pseudomonadati</taxon>
        <taxon>Pseudomonadota</taxon>
        <taxon>Alphaproteobacteria</taxon>
        <taxon>Hyphomicrobiales</taxon>
        <taxon>Devosiaceae</taxon>
        <taxon>Devosia</taxon>
    </lineage>
</organism>
<dbReference type="Proteomes" id="UP000646579">
    <property type="component" value="Unassembled WGS sequence"/>
</dbReference>
<dbReference type="RefSeq" id="WP_189423374.1">
    <property type="nucleotide sequence ID" value="NZ_BMZE01000001.1"/>
</dbReference>
<gene>
    <name evidence="1" type="ORF">GCM10007989_06530</name>
</gene>
<protein>
    <submittedName>
        <fullName evidence="1">Uncharacterized protein</fullName>
    </submittedName>
</protein>
<reference evidence="1" key="2">
    <citation type="submission" date="2020-09" db="EMBL/GenBank/DDBJ databases">
        <authorList>
            <person name="Sun Q."/>
            <person name="Kim S."/>
        </authorList>
    </citation>
    <scope>NUCLEOTIDE SEQUENCE</scope>
    <source>
        <strain evidence="1">KCTC 32437</strain>
    </source>
</reference>